<accession>A0AB36TGA0</accession>
<sequence>MIDVVTCEICGRLYNNPSGFFRVCPTCYENDENEFQKIKDYLNVHPCAKIFDVVADLNISIKQIKRYLRESRLEILEKDNHFLLCESCGKSIRTGRYCDECYKNRHKNIRAVYSGSSNIKHSNAIRFRTDGNSKRASSI</sequence>
<evidence type="ECO:0008006" key="3">
    <source>
        <dbReference type="Google" id="ProtNLM"/>
    </source>
</evidence>
<evidence type="ECO:0000313" key="1">
    <source>
        <dbReference type="EMBL" id="PFH02616.1"/>
    </source>
</evidence>
<dbReference type="EMBL" id="PDBW01000001">
    <property type="protein sequence ID" value="PFH02616.1"/>
    <property type="molecule type" value="Genomic_DNA"/>
</dbReference>
<protein>
    <recommendedName>
        <fullName evidence="3">Flagellar operon protein TIGR03826</fullName>
    </recommendedName>
</protein>
<dbReference type="RefSeq" id="WP_003517217.1">
    <property type="nucleotide sequence ID" value="NZ_CP013828.1"/>
</dbReference>
<reference evidence="1 2" key="1">
    <citation type="submission" date="2017-09" db="EMBL/GenBank/DDBJ databases">
        <title>Evaluation of Pacific Biosciences Sequencing Technology to Finishing C. thermocellum Genome Sequences.</title>
        <authorList>
            <person name="Brown S."/>
        </authorList>
    </citation>
    <scope>NUCLEOTIDE SEQUENCE [LARGE SCALE GENOMIC DNA]</scope>
    <source>
        <strain evidence="1 2">AD2</strain>
    </source>
</reference>
<dbReference type="GeneID" id="35804784"/>
<dbReference type="AlphaFoldDB" id="A0AB36TGA0"/>
<organism evidence="1 2">
    <name type="scientific">Acetivibrio thermocellus AD2</name>
    <dbReference type="NCBI Taxonomy" id="1138384"/>
    <lineage>
        <taxon>Bacteria</taxon>
        <taxon>Bacillati</taxon>
        <taxon>Bacillota</taxon>
        <taxon>Clostridia</taxon>
        <taxon>Eubacteriales</taxon>
        <taxon>Oscillospiraceae</taxon>
        <taxon>Acetivibrio</taxon>
    </lineage>
</organism>
<evidence type="ECO:0000313" key="2">
    <source>
        <dbReference type="Proteomes" id="UP000223596"/>
    </source>
</evidence>
<dbReference type="Proteomes" id="UP000223596">
    <property type="component" value="Unassembled WGS sequence"/>
</dbReference>
<proteinExistence type="predicted"/>
<comment type="caution">
    <text evidence="1">The sequence shown here is derived from an EMBL/GenBank/DDBJ whole genome shotgun (WGS) entry which is preliminary data.</text>
</comment>
<name>A0AB36TGA0_ACETH</name>
<gene>
    <name evidence="1" type="ORF">M972_111400</name>
</gene>